<accession>A0A0F9RU09</accession>
<proteinExistence type="predicted"/>
<organism evidence="1">
    <name type="scientific">marine sediment metagenome</name>
    <dbReference type="NCBI Taxonomy" id="412755"/>
    <lineage>
        <taxon>unclassified sequences</taxon>
        <taxon>metagenomes</taxon>
        <taxon>ecological metagenomes</taxon>
    </lineage>
</organism>
<dbReference type="EMBL" id="LAZR01000975">
    <property type="protein sequence ID" value="KKN53357.1"/>
    <property type="molecule type" value="Genomic_DNA"/>
</dbReference>
<comment type="caution">
    <text evidence="1">The sequence shown here is derived from an EMBL/GenBank/DDBJ whole genome shotgun (WGS) entry which is preliminary data.</text>
</comment>
<gene>
    <name evidence="1" type="ORF">LCGC14_0603270</name>
</gene>
<sequence length="93" mass="10745">MLMLEVTVGFEGIKLCKTICNKTICCHKSNDIDYNNGYYCFNPKKALFVRHARTNKKGIVYGYGNWFCCAKIVYDGLYNMFSSSEEKLMKSKL</sequence>
<dbReference type="AlphaFoldDB" id="A0A0F9RU09"/>
<name>A0A0F9RU09_9ZZZZ</name>
<evidence type="ECO:0000313" key="1">
    <source>
        <dbReference type="EMBL" id="KKN53357.1"/>
    </source>
</evidence>
<protein>
    <submittedName>
        <fullName evidence="1">Uncharacterized protein</fullName>
    </submittedName>
</protein>
<reference evidence="1" key="1">
    <citation type="journal article" date="2015" name="Nature">
        <title>Complex archaea that bridge the gap between prokaryotes and eukaryotes.</title>
        <authorList>
            <person name="Spang A."/>
            <person name="Saw J.H."/>
            <person name="Jorgensen S.L."/>
            <person name="Zaremba-Niedzwiedzka K."/>
            <person name="Martijn J."/>
            <person name="Lind A.E."/>
            <person name="van Eijk R."/>
            <person name="Schleper C."/>
            <person name="Guy L."/>
            <person name="Ettema T.J."/>
        </authorList>
    </citation>
    <scope>NUCLEOTIDE SEQUENCE</scope>
</reference>